<proteinExistence type="predicted"/>
<dbReference type="RefSeq" id="WP_105595746.1">
    <property type="nucleotide sequence ID" value="NZ_PDET01000034.1"/>
</dbReference>
<dbReference type="AlphaFoldDB" id="A0A2S9I3N2"/>
<reference evidence="1 2" key="1">
    <citation type="submission" date="2017-10" db="EMBL/GenBank/DDBJ databases">
        <title>Draft genome of two endophytic bacteria isolated from 'guarana' Paullinia cupana (Mart.) Ducke.</title>
        <authorList>
            <person name="Siqueira K.A."/>
            <person name="Liotti R.G."/>
            <person name="Mendes T.A."/>
            <person name="Soares M.A."/>
        </authorList>
    </citation>
    <scope>NUCLEOTIDE SEQUENCE [LARGE SCALE GENOMIC DNA]</scope>
    <source>
        <strain evidence="1 2">342</strain>
    </source>
</reference>
<dbReference type="OrthoDB" id="6465020at2"/>
<keyword evidence="2" id="KW-1185">Reference proteome</keyword>
<dbReference type="SUPFAM" id="SSF160272">
    <property type="entry name" value="Shew3726-like"/>
    <property type="match status" value="1"/>
</dbReference>
<dbReference type="Pfam" id="PF07369">
    <property type="entry name" value="DUF1488"/>
    <property type="match status" value="1"/>
</dbReference>
<protein>
    <recommendedName>
        <fullName evidence="3">DUF1488 domain-containing protein</fullName>
    </recommendedName>
</protein>
<dbReference type="InterPro" id="IPR009962">
    <property type="entry name" value="DUF1488"/>
</dbReference>
<dbReference type="EMBL" id="PDET01000034">
    <property type="protein sequence ID" value="PRD12400.1"/>
    <property type="molecule type" value="Genomic_DNA"/>
</dbReference>
<evidence type="ECO:0000313" key="2">
    <source>
        <dbReference type="Proteomes" id="UP000239181"/>
    </source>
</evidence>
<sequence length="86" mass="10249">MNQAIQFPEREWWDEGIQAVCFTALVNGFQLVCAIHGEELLRRYHDEFIALDAFRKNRWDIEEEATHAIEQQQENDQGWLWLSSAR</sequence>
<accession>A0A2S9I3N2</accession>
<organism evidence="1 2">
    <name type="scientific">Pantoea coffeiphila</name>
    <dbReference type="NCBI Taxonomy" id="1465635"/>
    <lineage>
        <taxon>Bacteria</taxon>
        <taxon>Pseudomonadati</taxon>
        <taxon>Pseudomonadota</taxon>
        <taxon>Gammaproteobacteria</taxon>
        <taxon>Enterobacterales</taxon>
        <taxon>Erwiniaceae</taxon>
        <taxon>Pantoea</taxon>
    </lineage>
</organism>
<name>A0A2S9I3N2_9GAMM</name>
<comment type="caution">
    <text evidence="1">The sequence shown here is derived from an EMBL/GenBank/DDBJ whole genome shotgun (WGS) entry which is preliminary data.</text>
</comment>
<gene>
    <name evidence="1" type="ORF">CQW29_26480</name>
</gene>
<dbReference type="Gene3D" id="3.30.160.140">
    <property type="entry name" value="Shew3726-like"/>
    <property type="match status" value="1"/>
</dbReference>
<dbReference type="InterPro" id="IPR036692">
    <property type="entry name" value="Shew3726-like_sf"/>
</dbReference>
<dbReference type="Proteomes" id="UP000239181">
    <property type="component" value="Unassembled WGS sequence"/>
</dbReference>
<evidence type="ECO:0000313" key="1">
    <source>
        <dbReference type="EMBL" id="PRD12400.1"/>
    </source>
</evidence>
<evidence type="ECO:0008006" key="3">
    <source>
        <dbReference type="Google" id="ProtNLM"/>
    </source>
</evidence>